<evidence type="ECO:0000313" key="2">
    <source>
        <dbReference type="EMBL" id="EYC29262.1"/>
    </source>
</evidence>
<dbReference type="OrthoDB" id="5861800at2759"/>
<evidence type="ECO:0000256" key="1">
    <source>
        <dbReference type="SAM" id="MobiDB-lite"/>
    </source>
</evidence>
<sequence length="463" mass="50901">MMVMSAGASDMKDEIVPGNVTETSNCELATVSTVFDDDIICLDSDEAPSSPPKQDPTTDRSKISRLLLQVIRLHLSERCASPGCSAIMDQAGKLGKKVEAMEALATKLRKTCYSQELEITRLNEEMAKNRQRLSLMEGVVKRQGALIRDLEAQLSSLLTLPARPSQSAHSNNQYQKPASSSPLIIRSMNAVRAEQTPIVQRRAHSDANLASMNGGPPSSKGSRFYADRKSTGNSREIGNPVRGMQSPAVSSPTACKTLNVCNPRNGRIQLEVPFVAGKLLVDFTSPIGTPVLDYPAECHHCKVAGPIDLTLEIKTEPLNFLLTKKVQGVVKYNAFNGCRPKNVKMFCYLESAIKVRRWTSSLVHTFADSDKIKFDIVFSKDQQVARFDRIVAFAFASTGIEKFVTNRVVFNIGQQAELSKGRTTDLQPVCTQVLHTSTVEPMEMGSSQICVYCLETYTLVRSC</sequence>
<dbReference type="AlphaFoldDB" id="A0A016VQD8"/>
<dbReference type="EMBL" id="JARK01001342">
    <property type="protein sequence ID" value="EYC29262.1"/>
    <property type="molecule type" value="Genomic_DNA"/>
</dbReference>
<gene>
    <name evidence="2" type="primary">Acey_s0006.g2872</name>
    <name evidence="2" type="ORF">Y032_0006g2872</name>
</gene>
<dbReference type="Proteomes" id="UP000024635">
    <property type="component" value="Unassembled WGS sequence"/>
</dbReference>
<proteinExistence type="predicted"/>
<evidence type="ECO:0000313" key="3">
    <source>
        <dbReference type="Proteomes" id="UP000024635"/>
    </source>
</evidence>
<name>A0A016VQD8_9BILA</name>
<organism evidence="2 3">
    <name type="scientific">Ancylostoma ceylanicum</name>
    <dbReference type="NCBI Taxonomy" id="53326"/>
    <lineage>
        <taxon>Eukaryota</taxon>
        <taxon>Metazoa</taxon>
        <taxon>Ecdysozoa</taxon>
        <taxon>Nematoda</taxon>
        <taxon>Chromadorea</taxon>
        <taxon>Rhabditida</taxon>
        <taxon>Rhabditina</taxon>
        <taxon>Rhabditomorpha</taxon>
        <taxon>Strongyloidea</taxon>
        <taxon>Ancylostomatidae</taxon>
        <taxon>Ancylostomatinae</taxon>
        <taxon>Ancylostoma</taxon>
    </lineage>
</organism>
<protein>
    <submittedName>
        <fullName evidence="2">Uncharacterized protein</fullName>
    </submittedName>
</protein>
<keyword evidence="3" id="KW-1185">Reference proteome</keyword>
<accession>A0A016VQD8</accession>
<feature type="region of interest" description="Disordered" evidence="1">
    <location>
        <begin position="206"/>
        <end position="250"/>
    </location>
</feature>
<comment type="caution">
    <text evidence="2">The sequence shown here is derived from an EMBL/GenBank/DDBJ whole genome shotgun (WGS) entry which is preliminary data.</text>
</comment>
<reference evidence="3" key="1">
    <citation type="journal article" date="2015" name="Nat. Genet.">
        <title>The genome and transcriptome of the zoonotic hookworm Ancylostoma ceylanicum identify infection-specific gene families.</title>
        <authorList>
            <person name="Schwarz E.M."/>
            <person name="Hu Y."/>
            <person name="Antoshechkin I."/>
            <person name="Miller M.M."/>
            <person name="Sternberg P.W."/>
            <person name="Aroian R.V."/>
        </authorList>
    </citation>
    <scope>NUCLEOTIDE SEQUENCE</scope>
    <source>
        <strain evidence="3">HY135</strain>
    </source>
</reference>